<evidence type="ECO:0000313" key="2">
    <source>
        <dbReference type="EMBL" id="KXB01881.1"/>
    </source>
</evidence>
<evidence type="ECO:0000313" key="3">
    <source>
        <dbReference type="Proteomes" id="UP000070400"/>
    </source>
</evidence>
<dbReference type="AlphaFoldDB" id="A0A133V614"/>
<gene>
    <name evidence="2" type="ORF">AKJ43_02970</name>
</gene>
<dbReference type="EMBL" id="LHXX01000036">
    <property type="protein sequence ID" value="KXB01881.1"/>
    <property type="molecule type" value="Genomic_DNA"/>
</dbReference>
<keyword evidence="3" id="KW-1185">Reference proteome</keyword>
<evidence type="ECO:0000256" key="1">
    <source>
        <dbReference type="SAM" id="MobiDB-lite"/>
    </source>
</evidence>
<feature type="non-terminal residue" evidence="2">
    <location>
        <position position="1"/>
    </location>
</feature>
<feature type="region of interest" description="Disordered" evidence="1">
    <location>
        <begin position="1"/>
        <end position="49"/>
    </location>
</feature>
<feature type="compositionally biased region" description="Basic and acidic residues" evidence="1">
    <location>
        <begin position="17"/>
        <end position="49"/>
    </location>
</feature>
<feature type="compositionally biased region" description="Basic and acidic residues" evidence="1">
    <location>
        <begin position="1"/>
        <end position="11"/>
    </location>
</feature>
<reference evidence="2 3" key="1">
    <citation type="journal article" date="2016" name="Sci. Rep.">
        <title>Metabolic traits of an uncultured archaeal lineage -MSBL1- from brine pools of the Red Sea.</title>
        <authorList>
            <person name="Mwirichia R."/>
            <person name="Alam I."/>
            <person name="Rashid M."/>
            <person name="Vinu M."/>
            <person name="Ba-Alawi W."/>
            <person name="Anthony Kamau A."/>
            <person name="Kamanda Ngugi D."/>
            <person name="Goker M."/>
            <person name="Klenk H.P."/>
            <person name="Bajic V."/>
            <person name="Stingl U."/>
        </authorList>
    </citation>
    <scope>NUCLEOTIDE SEQUENCE [LARGE SCALE GENOMIC DNA]</scope>
    <source>
        <strain evidence="2">SCGC-AAA261D19</strain>
    </source>
</reference>
<name>A0A133V614_9EURY</name>
<accession>A0A133V614</accession>
<dbReference type="Proteomes" id="UP000070400">
    <property type="component" value="Unassembled WGS sequence"/>
</dbReference>
<sequence length="68" mass="8130">ERKESEEKPSEKSVSSKAKEEREKGFERERTRAPKREERGTPRGRRVGDRKLLHCEGFLRMRMSEIEL</sequence>
<protein>
    <submittedName>
        <fullName evidence="2">Uncharacterized protein</fullName>
    </submittedName>
</protein>
<organism evidence="2 3">
    <name type="scientific">candidate division MSBL1 archaeon SCGC-AAA261D19</name>
    <dbReference type="NCBI Taxonomy" id="1698273"/>
    <lineage>
        <taxon>Archaea</taxon>
        <taxon>Methanobacteriati</taxon>
        <taxon>Methanobacteriota</taxon>
        <taxon>candidate division MSBL1</taxon>
    </lineage>
</organism>
<proteinExistence type="predicted"/>
<comment type="caution">
    <text evidence="2">The sequence shown here is derived from an EMBL/GenBank/DDBJ whole genome shotgun (WGS) entry which is preliminary data.</text>
</comment>